<dbReference type="InParanoid" id="A0A061EPG0"/>
<evidence type="ECO:0000313" key="3">
    <source>
        <dbReference type="Proteomes" id="UP000026915"/>
    </source>
</evidence>
<sequence length="104" mass="11064">MARPLSSLKLLVASVSDGLSLSISRRGYSVTPHGAVTAAFGRGEARPGMVGKVEQRGVMKEESGASTAWAPDPVTGYYRPENCLAEIDAAGLREMLLNHKVRAH</sequence>
<dbReference type="EMBL" id="CM001882">
    <property type="protein sequence ID" value="EOY06553.1"/>
    <property type="molecule type" value="Genomic_DNA"/>
</dbReference>
<keyword evidence="3" id="KW-1185">Reference proteome</keyword>
<protein>
    <submittedName>
        <fullName evidence="2">Late embryogenesis abundant protein Lea5-D</fullName>
    </submittedName>
</protein>
<reference evidence="2 3" key="1">
    <citation type="journal article" date="2013" name="Genome Biol.">
        <title>The genome sequence of the most widely cultivated cacao type and its use to identify candidate genes regulating pod color.</title>
        <authorList>
            <person name="Motamayor J.C."/>
            <person name="Mockaitis K."/>
            <person name="Schmutz J."/>
            <person name="Haiminen N."/>
            <person name="Iii D.L."/>
            <person name="Cornejo O."/>
            <person name="Findley S.D."/>
            <person name="Zheng P."/>
            <person name="Utro F."/>
            <person name="Royaert S."/>
            <person name="Saski C."/>
            <person name="Jenkins J."/>
            <person name="Podicheti R."/>
            <person name="Zhao M."/>
            <person name="Scheffler B.E."/>
            <person name="Stack J.C."/>
            <person name="Feltus F.A."/>
            <person name="Mustiga G.M."/>
            <person name="Amores F."/>
            <person name="Phillips W."/>
            <person name="Marelli J.P."/>
            <person name="May G.D."/>
            <person name="Shapiro H."/>
            <person name="Ma J."/>
            <person name="Bustamante C.D."/>
            <person name="Schnell R.J."/>
            <person name="Main D."/>
            <person name="Gilbert D."/>
            <person name="Parida L."/>
            <person name="Kuhn D.N."/>
        </authorList>
    </citation>
    <scope>NUCLEOTIDE SEQUENCE [LARGE SCALE GENOMIC DNA]</scope>
    <source>
        <strain evidence="3">cv. Matina 1-6</strain>
    </source>
</reference>
<comment type="similarity">
    <text evidence="1">Belongs to the LEA type 3 family.</text>
</comment>
<organism evidence="2 3">
    <name type="scientific">Theobroma cacao</name>
    <name type="common">Cacao</name>
    <name type="synonym">Cocoa</name>
    <dbReference type="NCBI Taxonomy" id="3641"/>
    <lineage>
        <taxon>Eukaryota</taxon>
        <taxon>Viridiplantae</taxon>
        <taxon>Streptophyta</taxon>
        <taxon>Embryophyta</taxon>
        <taxon>Tracheophyta</taxon>
        <taxon>Spermatophyta</taxon>
        <taxon>Magnoliopsida</taxon>
        <taxon>eudicotyledons</taxon>
        <taxon>Gunneridae</taxon>
        <taxon>Pentapetalae</taxon>
        <taxon>rosids</taxon>
        <taxon>malvids</taxon>
        <taxon>Malvales</taxon>
        <taxon>Malvaceae</taxon>
        <taxon>Byttnerioideae</taxon>
        <taxon>Theobroma</taxon>
    </lineage>
</organism>
<dbReference type="OMA" id="PINHTPE"/>
<dbReference type="Gramene" id="EOY06553">
    <property type="protein sequence ID" value="EOY06553"/>
    <property type="gene ID" value="TCM_021234"/>
</dbReference>
<evidence type="ECO:0000313" key="2">
    <source>
        <dbReference type="EMBL" id="EOY06553.1"/>
    </source>
</evidence>
<dbReference type="GO" id="GO:0006950">
    <property type="term" value="P:response to stress"/>
    <property type="evidence" value="ECO:0000318"/>
    <property type="project" value="GO_Central"/>
</dbReference>
<name>A0A061EPG0_THECC</name>
<dbReference type="PANTHER" id="PTHR33509">
    <property type="entry name" value="LATE EMBRYOGENIS ABUNDANT PROTEIN 2-RELATED"/>
    <property type="match status" value="1"/>
</dbReference>
<gene>
    <name evidence="2" type="ORF">TCM_021234</name>
</gene>
<dbReference type="STRING" id="3641.A0A061EPG0"/>
<dbReference type="eggNOG" id="ENOG502S70H">
    <property type="taxonomic scope" value="Eukaryota"/>
</dbReference>
<dbReference type="Gramene" id="Tc04v2_t023610.1">
    <property type="protein sequence ID" value="Tc04v2_p023610.1"/>
    <property type="gene ID" value="Tc04v2_g023610"/>
</dbReference>
<dbReference type="HOGENOM" id="CLU_158380_1_1_1"/>
<dbReference type="InterPro" id="IPR004926">
    <property type="entry name" value="LEA_3a"/>
</dbReference>
<dbReference type="Proteomes" id="UP000026915">
    <property type="component" value="Chromosome 4"/>
</dbReference>
<dbReference type="Pfam" id="PF03242">
    <property type="entry name" value="LEA_3a"/>
    <property type="match status" value="1"/>
</dbReference>
<dbReference type="FunCoup" id="A0A061EPG0">
    <property type="interactions" value="4"/>
</dbReference>
<evidence type="ECO:0000256" key="1">
    <source>
        <dbReference type="ARBA" id="ARBA00007086"/>
    </source>
</evidence>
<dbReference type="OrthoDB" id="1693956at2759"/>
<proteinExistence type="inferred from homology"/>
<dbReference type="AlphaFoldDB" id="A0A061EPG0"/>
<accession>A0A061EPG0</accession>
<dbReference type="PANTHER" id="PTHR33509:SF34">
    <property type="entry name" value="LATE EMBRYOGENIS ABUNDANT PROTEIN 41"/>
    <property type="match status" value="1"/>
</dbReference>
<dbReference type="KEGG" id="tcc:18603526"/>